<feature type="compositionally biased region" description="Polar residues" evidence="1">
    <location>
        <begin position="64"/>
        <end position="81"/>
    </location>
</feature>
<name>A0ABR2KQF5_9EUKA</name>
<protein>
    <submittedName>
        <fullName evidence="2">Uncharacterized protein</fullName>
    </submittedName>
</protein>
<evidence type="ECO:0000256" key="1">
    <source>
        <dbReference type="SAM" id="MobiDB-lite"/>
    </source>
</evidence>
<reference evidence="2 3" key="1">
    <citation type="submission" date="2024-04" db="EMBL/GenBank/DDBJ databases">
        <title>Tritrichomonas musculus Genome.</title>
        <authorList>
            <person name="Alves-Ferreira E."/>
            <person name="Grigg M."/>
            <person name="Lorenzi H."/>
            <person name="Galac M."/>
        </authorList>
    </citation>
    <scope>NUCLEOTIDE SEQUENCE [LARGE SCALE GENOMIC DNA]</scope>
    <source>
        <strain evidence="2 3">EAF2021</strain>
    </source>
</reference>
<organism evidence="2 3">
    <name type="scientific">Tritrichomonas musculus</name>
    <dbReference type="NCBI Taxonomy" id="1915356"/>
    <lineage>
        <taxon>Eukaryota</taxon>
        <taxon>Metamonada</taxon>
        <taxon>Parabasalia</taxon>
        <taxon>Tritrichomonadida</taxon>
        <taxon>Tritrichomonadidae</taxon>
        <taxon>Tritrichomonas</taxon>
    </lineage>
</organism>
<keyword evidence="3" id="KW-1185">Reference proteome</keyword>
<dbReference type="EMBL" id="JAPFFF010000003">
    <property type="protein sequence ID" value="KAK8893377.1"/>
    <property type="molecule type" value="Genomic_DNA"/>
</dbReference>
<dbReference type="Proteomes" id="UP001470230">
    <property type="component" value="Unassembled WGS sequence"/>
</dbReference>
<comment type="caution">
    <text evidence="2">The sequence shown here is derived from an EMBL/GenBank/DDBJ whole genome shotgun (WGS) entry which is preliminary data.</text>
</comment>
<feature type="compositionally biased region" description="Low complexity" evidence="1">
    <location>
        <begin position="82"/>
        <end position="93"/>
    </location>
</feature>
<evidence type="ECO:0000313" key="3">
    <source>
        <dbReference type="Proteomes" id="UP001470230"/>
    </source>
</evidence>
<accession>A0ABR2KQF5</accession>
<evidence type="ECO:0000313" key="2">
    <source>
        <dbReference type="EMBL" id="KAK8893377.1"/>
    </source>
</evidence>
<proteinExistence type="predicted"/>
<sequence>MESDVNNKSNYDIIFLNESDSTKFNLFSCSDDENKVSKNVFSYMITRSDEYNMTESNDDDESTIENNQNKSTIENNQNKSTIENNQNESIIENNQDDTNIFYVDDEKRMIGENDNYFAEIIRKDMIEEFIVYIN</sequence>
<feature type="region of interest" description="Disordered" evidence="1">
    <location>
        <begin position="53"/>
        <end position="96"/>
    </location>
</feature>
<gene>
    <name evidence="2" type="ORF">M9Y10_021794</name>
</gene>